<dbReference type="PANTHER" id="PTHR42765">
    <property type="entry name" value="SOLEUCYL-TRNA SYNTHETASE"/>
    <property type="match status" value="1"/>
</dbReference>
<dbReference type="PRINTS" id="PR00984">
    <property type="entry name" value="TRNASYNTHILE"/>
</dbReference>
<protein>
    <recommendedName>
        <fullName evidence="2">isoleucine--tRNA ligase</fullName>
        <ecNumber evidence="2">6.1.1.5</ecNumber>
    </recommendedName>
    <alternativeName>
        <fullName evidence="10">Isoleucyl-tRNA synthetase</fullName>
    </alternativeName>
</protein>
<evidence type="ECO:0000256" key="8">
    <source>
        <dbReference type="ARBA" id="ARBA00022917"/>
    </source>
</evidence>
<evidence type="ECO:0000313" key="12">
    <source>
        <dbReference type="EMBL" id="CAH1798662.1"/>
    </source>
</evidence>
<evidence type="ECO:0000256" key="11">
    <source>
        <dbReference type="RuleBase" id="RU363035"/>
    </source>
</evidence>
<gene>
    <name evidence="12" type="ORF">OFUS_LOCUS22778</name>
</gene>
<evidence type="ECO:0000256" key="3">
    <source>
        <dbReference type="ARBA" id="ARBA00022490"/>
    </source>
</evidence>
<reference evidence="12" key="1">
    <citation type="submission" date="2022-03" db="EMBL/GenBank/DDBJ databases">
        <authorList>
            <person name="Martin C."/>
        </authorList>
    </citation>
    <scope>NUCLEOTIDE SEQUENCE</scope>
</reference>
<dbReference type="InterPro" id="IPR009080">
    <property type="entry name" value="tRNAsynth_Ia_anticodon-bd"/>
</dbReference>
<dbReference type="SUPFAM" id="SSF47323">
    <property type="entry name" value="Anticodon-binding domain of a subclass of class I aminoacyl-tRNA synthetases"/>
    <property type="match status" value="1"/>
</dbReference>
<dbReference type="CDD" id="cd00818">
    <property type="entry name" value="IleRS_core"/>
    <property type="match status" value="1"/>
</dbReference>
<dbReference type="EC" id="6.1.1.5" evidence="2"/>
<dbReference type="InterPro" id="IPR002300">
    <property type="entry name" value="aa-tRNA-synth_Ia"/>
</dbReference>
<comment type="caution">
    <text evidence="12">The sequence shown here is derived from an EMBL/GenBank/DDBJ whole genome shotgun (WGS) entry which is preliminary data.</text>
</comment>
<dbReference type="GO" id="GO:0005739">
    <property type="term" value="C:mitochondrion"/>
    <property type="evidence" value="ECO:0007669"/>
    <property type="project" value="TreeGrafter"/>
</dbReference>
<dbReference type="GO" id="GO:0032543">
    <property type="term" value="P:mitochondrial translation"/>
    <property type="evidence" value="ECO:0007669"/>
    <property type="project" value="TreeGrafter"/>
</dbReference>
<dbReference type="FunFam" id="3.90.740.10:FF:000009">
    <property type="entry name" value="Isoleucyl-tRNA synthetase 2, mitochondrial"/>
    <property type="match status" value="1"/>
</dbReference>
<keyword evidence="9 11" id="KW-0030">Aminoacyl-tRNA synthetase</keyword>
<dbReference type="GO" id="GO:0002161">
    <property type="term" value="F:aminoacyl-tRNA deacylase activity"/>
    <property type="evidence" value="ECO:0007669"/>
    <property type="project" value="InterPro"/>
</dbReference>
<evidence type="ECO:0000256" key="9">
    <source>
        <dbReference type="ARBA" id="ARBA00023146"/>
    </source>
</evidence>
<evidence type="ECO:0000256" key="5">
    <source>
        <dbReference type="ARBA" id="ARBA00022723"/>
    </source>
</evidence>
<dbReference type="InterPro" id="IPR014729">
    <property type="entry name" value="Rossmann-like_a/b/a_fold"/>
</dbReference>
<dbReference type="Proteomes" id="UP000749559">
    <property type="component" value="Unassembled WGS sequence"/>
</dbReference>
<keyword evidence="7 11" id="KW-0067">ATP-binding</keyword>
<dbReference type="Gene3D" id="1.10.10.830">
    <property type="entry name" value="Ile-tRNA synthetase CP2 domain-like"/>
    <property type="match status" value="1"/>
</dbReference>
<comment type="similarity">
    <text evidence="1 11">Belongs to the class-I aminoacyl-tRNA synthetase family.</text>
</comment>
<dbReference type="OrthoDB" id="10264412at2759"/>
<proteinExistence type="inferred from homology"/>
<dbReference type="InterPro" id="IPR033708">
    <property type="entry name" value="Anticodon_Ile_BEm"/>
</dbReference>
<dbReference type="PROSITE" id="PS00178">
    <property type="entry name" value="AA_TRNA_LIGASE_I"/>
    <property type="match status" value="1"/>
</dbReference>
<dbReference type="GO" id="GO:0004822">
    <property type="term" value="F:isoleucine-tRNA ligase activity"/>
    <property type="evidence" value="ECO:0007669"/>
    <property type="project" value="UniProtKB-EC"/>
</dbReference>
<dbReference type="EMBL" id="CAIIXF020000011">
    <property type="protein sequence ID" value="CAH1798662.1"/>
    <property type="molecule type" value="Genomic_DNA"/>
</dbReference>
<evidence type="ECO:0000256" key="6">
    <source>
        <dbReference type="ARBA" id="ARBA00022741"/>
    </source>
</evidence>
<dbReference type="Gene3D" id="3.40.50.620">
    <property type="entry name" value="HUPs"/>
    <property type="match status" value="2"/>
</dbReference>
<evidence type="ECO:0000256" key="2">
    <source>
        <dbReference type="ARBA" id="ARBA00013165"/>
    </source>
</evidence>
<organism evidence="12 13">
    <name type="scientific">Owenia fusiformis</name>
    <name type="common">Polychaete worm</name>
    <dbReference type="NCBI Taxonomy" id="6347"/>
    <lineage>
        <taxon>Eukaryota</taxon>
        <taxon>Metazoa</taxon>
        <taxon>Spiralia</taxon>
        <taxon>Lophotrochozoa</taxon>
        <taxon>Annelida</taxon>
        <taxon>Polychaeta</taxon>
        <taxon>Sedentaria</taxon>
        <taxon>Canalipalpata</taxon>
        <taxon>Sabellida</taxon>
        <taxon>Oweniida</taxon>
        <taxon>Oweniidae</taxon>
        <taxon>Owenia</taxon>
    </lineage>
</organism>
<keyword evidence="5" id="KW-0479">Metal-binding</keyword>
<dbReference type="FunFam" id="1.10.10.830:FF:000002">
    <property type="entry name" value="Isoleucine--tRNA ligase, mitochondrial"/>
    <property type="match status" value="1"/>
</dbReference>
<evidence type="ECO:0000256" key="10">
    <source>
        <dbReference type="ARBA" id="ARBA00032665"/>
    </source>
</evidence>
<dbReference type="InterPro" id="IPR001412">
    <property type="entry name" value="aa-tRNA-synth_I_CS"/>
</dbReference>
<dbReference type="PANTHER" id="PTHR42765:SF1">
    <property type="entry name" value="ISOLEUCINE--TRNA LIGASE, MITOCHONDRIAL"/>
    <property type="match status" value="1"/>
</dbReference>
<dbReference type="SUPFAM" id="SSF50677">
    <property type="entry name" value="ValRS/IleRS/LeuRS editing domain"/>
    <property type="match status" value="1"/>
</dbReference>
<keyword evidence="4 11" id="KW-0436">Ligase</keyword>
<dbReference type="InterPro" id="IPR009008">
    <property type="entry name" value="Val/Leu/Ile-tRNA-synth_edit"/>
</dbReference>
<evidence type="ECO:0000256" key="1">
    <source>
        <dbReference type="ARBA" id="ARBA00005594"/>
    </source>
</evidence>
<dbReference type="GO" id="GO:0000049">
    <property type="term" value="F:tRNA binding"/>
    <property type="evidence" value="ECO:0007669"/>
    <property type="project" value="InterPro"/>
</dbReference>
<evidence type="ECO:0000256" key="4">
    <source>
        <dbReference type="ARBA" id="ARBA00022598"/>
    </source>
</evidence>
<dbReference type="AlphaFoldDB" id="A0A8J1TCY1"/>
<evidence type="ECO:0000256" key="7">
    <source>
        <dbReference type="ARBA" id="ARBA00022840"/>
    </source>
</evidence>
<evidence type="ECO:0000313" key="13">
    <source>
        <dbReference type="Proteomes" id="UP000749559"/>
    </source>
</evidence>
<dbReference type="InterPro" id="IPR013155">
    <property type="entry name" value="M/V/L/I-tRNA-synth_anticd-bd"/>
</dbReference>
<dbReference type="FunFam" id="3.40.50.620:FF:000152">
    <property type="entry name" value="Isoleucine--tRNA ligase"/>
    <property type="match status" value="1"/>
</dbReference>
<dbReference type="GO" id="GO:0005524">
    <property type="term" value="F:ATP binding"/>
    <property type="evidence" value="ECO:0007669"/>
    <property type="project" value="UniProtKB-KW"/>
</dbReference>
<dbReference type="NCBIfam" id="TIGR00392">
    <property type="entry name" value="ileS"/>
    <property type="match status" value="1"/>
</dbReference>
<keyword evidence="6 11" id="KW-0547">Nucleotide-binding</keyword>
<accession>A0A8J1TCY1</accession>
<dbReference type="FunFam" id="3.40.50.620:FF:000128">
    <property type="entry name" value="Isoleucyl-tRNA synthetase 2, mitochondrial"/>
    <property type="match status" value="1"/>
</dbReference>
<dbReference type="Pfam" id="PF00133">
    <property type="entry name" value="tRNA-synt_1"/>
    <property type="match status" value="1"/>
</dbReference>
<dbReference type="CDD" id="cd07960">
    <property type="entry name" value="Anticodon_Ia_Ile_BEm"/>
    <property type="match status" value="1"/>
</dbReference>
<keyword evidence="3" id="KW-0963">Cytoplasm</keyword>
<dbReference type="SUPFAM" id="SSF52374">
    <property type="entry name" value="Nucleotidylyl transferase"/>
    <property type="match status" value="1"/>
</dbReference>
<dbReference type="InterPro" id="IPR002301">
    <property type="entry name" value="Ile-tRNA-ligase"/>
</dbReference>
<dbReference type="Gene3D" id="1.10.730.20">
    <property type="match status" value="1"/>
</dbReference>
<dbReference type="GO" id="GO:0046872">
    <property type="term" value="F:metal ion binding"/>
    <property type="evidence" value="ECO:0007669"/>
    <property type="project" value="UniProtKB-KW"/>
</dbReference>
<name>A0A8J1TCY1_OWEFU</name>
<sequence length="977" mass="111732">MRIMKHLLRSYRFNLIISGRRWMSKKYTDTLNLPKTTFPSSMKGNQVPLREEAIQESAEFQSLYGWQREHNTGPEFILHDGPPYANGAPHVGHALNKILKDIINRYKVMRWYKVHYQPGWDCHGLPIELKALQTEKESFKQMDPVQIRIKAHKFAERAIRKQKESFKRWGVMADWDNCYHTFDKQYEAKQIETFFKLYEKGYVYKDYMPVYWSPSSRTALAEAELEYNTEHVSKAIYVKFSINHLPEELCSYTRSDDKIWAIIWTTTPWTLPSNQAVCYGPNVQYCLARCSNTQEVFLIATEGLQVIAALQKTEFETLCTFQGDILSSTKYRHPTLSLTDLPFLPGHHVTAGKGTGLAHVAGAHGHDDFKVINQHKIKAVCIVNEEGEFTEEAGDDLAGKSVLGEGNQTVIDMLRDRIVHHEEFVHSYPYDWRTKKPVIILASKQWFINTERIKTEALESLKHVTVRPMSLEHSLTTLLQARPYWCISRQRVWGVPIPVFYNTQTGQPLITQHTIEHIRDLVEQHGTSCWWTLPIEELLPASVLIKSGLDPDVDYSKGEDILDIWFDSGVSWAAVLGGKQADLYLEGVDQFRGWFQSSLLTSIAVNGTSPYKSLLVHGFVMDESGKKMSKSLGNVIDPQQVINGGKNLDKEAAYGVDILRWWAASCHNDTQVLIGRAILDRTKETIFKIRKSLRYLLGNLSEFSTEDILPYEDLLPQDQYMLHLLNDYCSQVTRSYDEMQFGKVLHSTEKFINTHVSGFYSNIVKDRLYCSEKYGSARLSSQTTQFYILSAISKVISPIMPHLGEEVQTHHPCFQQGDPSIFKTGWLHTDKSWHNKEVADVFHIVLGIRDSYHEIIGQEQPVLFDVVVCAQGDIFKKLQTLQQEQTSCSSPLNEVLQCSWTSLLENPPAVLPDESQTLHGTTNVSMQDGSTSVGHFTLVVMPAESFRCERCRRYLAEKSNEPCQNCLEVMAGDWAVT</sequence>
<keyword evidence="8 11" id="KW-0648">Protein biosynthesis</keyword>
<keyword evidence="13" id="KW-1185">Reference proteome</keyword>
<dbReference type="InterPro" id="IPR050081">
    <property type="entry name" value="Ile-tRNA_ligase"/>
</dbReference>
<dbReference type="GO" id="GO:0006428">
    <property type="term" value="P:isoleucyl-tRNA aminoacylation"/>
    <property type="evidence" value="ECO:0007669"/>
    <property type="project" value="InterPro"/>
</dbReference>
<dbReference type="Pfam" id="PF08264">
    <property type="entry name" value="Anticodon_1"/>
    <property type="match status" value="1"/>
</dbReference>